<dbReference type="PANTHER" id="PTHR23294">
    <property type="entry name" value="ET TRANSLATION PRODUCT-RELATED"/>
    <property type="match status" value="1"/>
</dbReference>
<proteinExistence type="predicted"/>
<keyword evidence="4 5" id="KW-0472">Membrane</keyword>
<dbReference type="Proteomes" id="UP000009886">
    <property type="component" value="Unassembled WGS sequence"/>
</dbReference>
<gene>
    <name evidence="6" type="ORF">PDIP_10730</name>
</gene>
<evidence type="ECO:0000256" key="1">
    <source>
        <dbReference type="ARBA" id="ARBA00004141"/>
    </source>
</evidence>
<keyword evidence="3 5" id="KW-1133">Transmembrane helix</keyword>
<evidence type="ECO:0000313" key="7">
    <source>
        <dbReference type="Proteomes" id="UP000009886"/>
    </source>
</evidence>
<protein>
    <submittedName>
        <fullName evidence="6">Uncharacterized protein</fullName>
    </submittedName>
</protein>
<dbReference type="InterPro" id="IPR051617">
    <property type="entry name" value="UNC-93-like_regulator"/>
</dbReference>
<comment type="caution">
    <text evidence="6">The sequence shown here is derived from an EMBL/GenBank/DDBJ whole genome shotgun (WGS) entry which is preliminary data.</text>
</comment>
<evidence type="ECO:0000256" key="2">
    <source>
        <dbReference type="ARBA" id="ARBA00022692"/>
    </source>
</evidence>
<dbReference type="HOGENOM" id="CLU_083983_0_0_1"/>
<evidence type="ECO:0000256" key="5">
    <source>
        <dbReference type="SAM" id="Phobius"/>
    </source>
</evidence>
<dbReference type="VEuPathDB" id="FungiDB:PDIP_10730"/>
<name>K9GIB0_PEND1</name>
<dbReference type="AlphaFoldDB" id="K9GIB0"/>
<dbReference type="KEGG" id="pdp:PDIP_10730"/>
<feature type="transmembrane region" description="Helical" evidence="5">
    <location>
        <begin position="38"/>
        <end position="59"/>
    </location>
</feature>
<dbReference type="GO" id="GO:0016020">
    <property type="term" value="C:membrane"/>
    <property type="evidence" value="ECO:0007669"/>
    <property type="project" value="UniProtKB-SubCell"/>
</dbReference>
<feature type="transmembrane region" description="Helical" evidence="5">
    <location>
        <begin position="161"/>
        <end position="181"/>
    </location>
</feature>
<accession>K9GIB0</accession>
<keyword evidence="2 5" id="KW-0812">Transmembrane</keyword>
<evidence type="ECO:0000313" key="6">
    <source>
        <dbReference type="EMBL" id="EKV21017.1"/>
    </source>
</evidence>
<evidence type="ECO:0000256" key="4">
    <source>
        <dbReference type="ARBA" id="ARBA00023136"/>
    </source>
</evidence>
<sequence length="206" mass="23116">MAGHPGCGTLRQSAGIFWMAEAAIALSYPDPDNQERFLGFWLSFRVGGQMLGAIISLGINAHRSTSSSILFTVYLRFHGAAGSWFFCWSAFEQSVQVQRKDGVPVQLQVTNNIGYELKSMSNLWISPKFLFIVPFLCQAVYTEPVMLSHERLWFTVRARALGSFLSGVIALIIGNLLGAFLETRRIFLKKRSRYGFFLVVGWQGMC</sequence>
<evidence type="ECO:0000256" key="3">
    <source>
        <dbReference type="ARBA" id="ARBA00022989"/>
    </source>
</evidence>
<feature type="transmembrane region" description="Helical" evidence="5">
    <location>
        <begin position="123"/>
        <end position="141"/>
    </location>
</feature>
<dbReference type="PANTHER" id="PTHR23294:SF19">
    <property type="entry name" value="DUF895 DOMAIN MEMBRANE PROTEIN-RELATED"/>
    <property type="match status" value="1"/>
</dbReference>
<comment type="subcellular location">
    <subcellularLocation>
        <location evidence="1">Membrane</location>
        <topology evidence="1">Multi-pass membrane protein</topology>
    </subcellularLocation>
</comment>
<dbReference type="EMBL" id="AKCU01000073">
    <property type="protein sequence ID" value="EKV21017.1"/>
    <property type="molecule type" value="Genomic_DNA"/>
</dbReference>
<dbReference type="OrthoDB" id="196103at2759"/>
<reference evidence="7" key="1">
    <citation type="journal article" date="2012" name="BMC Genomics">
        <title>Genome sequence of the necrotrophic fungus Penicillium digitatum, the main postharvest pathogen of citrus.</title>
        <authorList>
            <person name="Marcet-Houben M."/>
            <person name="Ballester A.-R."/>
            <person name="de la Fuente B."/>
            <person name="Harries E."/>
            <person name="Marcos J.F."/>
            <person name="Gonzalez-Candelas L."/>
            <person name="Gabaldon T."/>
        </authorList>
    </citation>
    <scope>NUCLEOTIDE SEQUENCE [LARGE SCALE GENOMIC DNA]</scope>
    <source>
        <strain evidence="7">Pd1 / CECT 20795</strain>
    </source>
</reference>
<organism evidence="6 7">
    <name type="scientific">Penicillium digitatum (strain Pd1 / CECT 20795)</name>
    <name type="common">Green mold</name>
    <dbReference type="NCBI Taxonomy" id="1170230"/>
    <lineage>
        <taxon>Eukaryota</taxon>
        <taxon>Fungi</taxon>
        <taxon>Dikarya</taxon>
        <taxon>Ascomycota</taxon>
        <taxon>Pezizomycotina</taxon>
        <taxon>Eurotiomycetes</taxon>
        <taxon>Eurotiomycetidae</taxon>
        <taxon>Eurotiales</taxon>
        <taxon>Aspergillaceae</taxon>
        <taxon>Penicillium</taxon>
    </lineage>
</organism>